<comment type="similarity">
    <text evidence="1">Belongs to the inositol monophosphatase superfamily.</text>
</comment>
<feature type="binding site" evidence="4">
    <location>
        <position position="67"/>
    </location>
    <ligand>
        <name>Mg(2+)</name>
        <dbReference type="ChEBI" id="CHEBI:18420"/>
        <label>1</label>
        <note>catalytic</note>
    </ligand>
</feature>
<dbReference type="PROSITE" id="PS00630">
    <property type="entry name" value="IMP_2"/>
    <property type="match status" value="1"/>
</dbReference>
<dbReference type="PANTHER" id="PTHR20854:SF4">
    <property type="entry name" value="INOSITOL-1-MONOPHOSPHATASE-RELATED"/>
    <property type="match status" value="1"/>
</dbReference>
<dbReference type="Gene3D" id="3.40.190.80">
    <property type="match status" value="1"/>
</dbReference>
<dbReference type="InterPro" id="IPR000760">
    <property type="entry name" value="Inositol_monophosphatase-like"/>
</dbReference>
<dbReference type="GO" id="GO:0008934">
    <property type="term" value="F:inositol monophosphate 1-phosphatase activity"/>
    <property type="evidence" value="ECO:0007669"/>
    <property type="project" value="TreeGrafter"/>
</dbReference>
<dbReference type="Gene3D" id="3.30.540.10">
    <property type="entry name" value="Fructose-1,6-Bisphosphatase, subunit A, domain 1"/>
    <property type="match status" value="1"/>
</dbReference>
<organism evidence="5 6">
    <name type="scientific">Meinhardsimonia xiamenensis</name>
    <dbReference type="NCBI Taxonomy" id="990712"/>
    <lineage>
        <taxon>Bacteria</taxon>
        <taxon>Pseudomonadati</taxon>
        <taxon>Pseudomonadota</taxon>
        <taxon>Alphaproteobacteria</taxon>
        <taxon>Rhodobacterales</taxon>
        <taxon>Paracoccaceae</taxon>
        <taxon>Meinhardsimonia</taxon>
    </lineage>
</organism>
<feature type="binding site" evidence="4">
    <location>
        <position position="85"/>
    </location>
    <ligand>
        <name>Mg(2+)</name>
        <dbReference type="ChEBI" id="CHEBI:18420"/>
        <label>1</label>
        <note>catalytic</note>
    </ligand>
</feature>
<evidence type="ECO:0000256" key="1">
    <source>
        <dbReference type="ARBA" id="ARBA00009759"/>
    </source>
</evidence>
<dbReference type="GO" id="GO:0046854">
    <property type="term" value="P:phosphatidylinositol phosphate biosynthetic process"/>
    <property type="evidence" value="ECO:0007669"/>
    <property type="project" value="InterPro"/>
</dbReference>
<dbReference type="STRING" id="990712.SAMN05216257_101505"/>
<dbReference type="AlphaFoldDB" id="A0A1G8YZE8"/>
<dbReference type="EMBL" id="FNFV01000001">
    <property type="protein sequence ID" value="SDK07764.1"/>
    <property type="molecule type" value="Genomic_DNA"/>
</dbReference>
<dbReference type="Pfam" id="PF00459">
    <property type="entry name" value="Inositol_P"/>
    <property type="match status" value="1"/>
</dbReference>
<gene>
    <name evidence="5" type="ORF">SAMN05216257_101505</name>
</gene>
<dbReference type="CDD" id="cd01638">
    <property type="entry name" value="CysQ"/>
    <property type="match status" value="1"/>
</dbReference>
<reference evidence="6" key="1">
    <citation type="submission" date="2016-10" db="EMBL/GenBank/DDBJ databases">
        <authorList>
            <person name="Varghese N."/>
            <person name="Submissions S."/>
        </authorList>
    </citation>
    <scope>NUCLEOTIDE SEQUENCE [LARGE SCALE GENOMIC DNA]</scope>
    <source>
        <strain evidence="6">CGMCC 1.10789</strain>
    </source>
</reference>
<dbReference type="PANTHER" id="PTHR20854">
    <property type="entry name" value="INOSITOL MONOPHOSPHATASE"/>
    <property type="match status" value="1"/>
</dbReference>
<dbReference type="Proteomes" id="UP000199328">
    <property type="component" value="Unassembled WGS sequence"/>
</dbReference>
<dbReference type="PRINTS" id="PR00377">
    <property type="entry name" value="IMPHPHTASES"/>
</dbReference>
<feature type="binding site" evidence="4">
    <location>
        <position position="88"/>
    </location>
    <ligand>
        <name>Mg(2+)</name>
        <dbReference type="ChEBI" id="CHEBI:18420"/>
        <label>1</label>
        <note>catalytic</note>
    </ligand>
</feature>
<evidence type="ECO:0000256" key="3">
    <source>
        <dbReference type="ARBA" id="ARBA00022842"/>
    </source>
</evidence>
<dbReference type="GO" id="GO:0046872">
    <property type="term" value="F:metal ion binding"/>
    <property type="evidence" value="ECO:0007669"/>
    <property type="project" value="UniProtKB-KW"/>
</dbReference>
<dbReference type="SUPFAM" id="SSF56655">
    <property type="entry name" value="Carbohydrate phosphatase"/>
    <property type="match status" value="1"/>
</dbReference>
<dbReference type="RefSeq" id="WP_092497811.1">
    <property type="nucleotide sequence ID" value="NZ_FNFV01000001.1"/>
</dbReference>
<accession>A0A1G8YZE8</accession>
<keyword evidence="2 4" id="KW-0479">Metal-binding</keyword>
<protein>
    <submittedName>
        <fullName evidence="5">Myo-inositol-1(Or 4)-monophosphatase</fullName>
    </submittedName>
</protein>
<dbReference type="GO" id="GO:0007165">
    <property type="term" value="P:signal transduction"/>
    <property type="evidence" value="ECO:0007669"/>
    <property type="project" value="TreeGrafter"/>
</dbReference>
<proteinExistence type="inferred from homology"/>
<evidence type="ECO:0000313" key="6">
    <source>
        <dbReference type="Proteomes" id="UP000199328"/>
    </source>
</evidence>
<dbReference type="OrthoDB" id="9785695at2"/>
<evidence type="ECO:0000256" key="2">
    <source>
        <dbReference type="ARBA" id="ARBA00022723"/>
    </source>
</evidence>
<name>A0A1G8YZE8_9RHOB</name>
<evidence type="ECO:0000256" key="4">
    <source>
        <dbReference type="PIRSR" id="PIRSR600760-2"/>
    </source>
</evidence>
<sequence length="260" mass="28111">MPERDLALLIEAAAEAAAIAMRYWRSEQSVWHKAGGAGPVSEADFAVDAYLRERLGKARPDYGWLSEETEDGTARLSARRVFVVDPIDGTRAFVAHERTWALSLAVVEDGAAIAGVVQLPAMGRLYTASRGAGARLDGKPISVTEGRGRLDGARVLASRSVLEPELWRHGVVPPFRREFRPSLAYRMCLVAEGRHDAMLTHRPAWEWDIAAGTVIAREAGAVVTDRHGAPLRFNTPEARADGVIAGPPATHAALLRALAP</sequence>
<dbReference type="GO" id="GO:0006020">
    <property type="term" value="P:inositol metabolic process"/>
    <property type="evidence" value="ECO:0007669"/>
    <property type="project" value="TreeGrafter"/>
</dbReference>
<evidence type="ECO:0000313" key="5">
    <source>
        <dbReference type="EMBL" id="SDK07764.1"/>
    </source>
</evidence>
<keyword evidence="3 4" id="KW-0460">Magnesium</keyword>
<dbReference type="InterPro" id="IPR020550">
    <property type="entry name" value="Inositol_monophosphatase_CS"/>
</dbReference>
<keyword evidence="6" id="KW-1185">Reference proteome</keyword>
<feature type="binding site" evidence="4">
    <location>
        <position position="87"/>
    </location>
    <ligand>
        <name>Mg(2+)</name>
        <dbReference type="ChEBI" id="CHEBI:18420"/>
        <label>1</label>
        <note>catalytic</note>
    </ligand>
</feature>
<comment type="cofactor">
    <cofactor evidence="4">
        <name>Mg(2+)</name>
        <dbReference type="ChEBI" id="CHEBI:18420"/>
    </cofactor>
</comment>
<feature type="binding site" evidence="4">
    <location>
        <position position="208"/>
    </location>
    <ligand>
        <name>Mg(2+)</name>
        <dbReference type="ChEBI" id="CHEBI:18420"/>
        <label>1</label>
        <note>catalytic</note>
    </ligand>
</feature>